<evidence type="ECO:0000313" key="1">
    <source>
        <dbReference type="EMBL" id="KAI3713909.1"/>
    </source>
</evidence>
<reference evidence="2" key="1">
    <citation type="journal article" date="2022" name="Mol. Ecol. Resour.">
        <title>The genomes of chicory, endive, great burdock and yacon provide insights into Asteraceae palaeo-polyploidization history and plant inulin production.</title>
        <authorList>
            <person name="Fan W."/>
            <person name="Wang S."/>
            <person name="Wang H."/>
            <person name="Wang A."/>
            <person name="Jiang F."/>
            <person name="Liu H."/>
            <person name="Zhao H."/>
            <person name="Xu D."/>
            <person name="Zhang Y."/>
        </authorList>
    </citation>
    <scope>NUCLEOTIDE SEQUENCE [LARGE SCALE GENOMIC DNA]</scope>
    <source>
        <strain evidence="2">cv. Yunnan</strain>
    </source>
</reference>
<sequence length="493" mass="52880">MDAAIEDGVHVMSLSLGGPSVAFYEDTIAVAAFCAVQKGIFVSCAAANSGPYNASLSNEAPWILTVGASTSDRRFRTSVLLGNKRLLHGESLYQPKDFDRKLRPLVYPVKDGEVSALCDPGSLDHVDVKGKVVMCDLGSINNNEKGEVVKKAGGAAMIIANHHVLGESIAAEAHVILASYVGYKEVVEIKKYLNSTSSPVATVLCGGTVDGLKSDPEIAFFSSRGPSSITPGILKPDVTGPGVDILAAWPETVNNQTGTKETFDVIRGTSMSCPHLAGIAALLKSAHPEWSPAAIKSAIMTTASQVNRNGDPIVDERGLPADVFALGSGHVNPPKAHEPGFVYDIQPDDYIPYLCGLGYSPEKIEMIVNKKVNCSVTIPEAQLNYPSFMVSLKRGDRKTYSRTVTNVGPVDSSYSIRDISVPKGVHIKVVVHNDQGHELSFAAVQQKMTCTYEVTFSRDVNDTEKGPYGQGHMTWVSDNGKCTVRTPFSFKFE</sequence>
<organism evidence="1 2">
    <name type="scientific">Smallanthus sonchifolius</name>
    <dbReference type="NCBI Taxonomy" id="185202"/>
    <lineage>
        <taxon>Eukaryota</taxon>
        <taxon>Viridiplantae</taxon>
        <taxon>Streptophyta</taxon>
        <taxon>Embryophyta</taxon>
        <taxon>Tracheophyta</taxon>
        <taxon>Spermatophyta</taxon>
        <taxon>Magnoliopsida</taxon>
        <taxon>eudicotyledons</taxon>
        <taxon>Gunneridae</taxon>
        <taxon>Pentapetalae</taxon>
        <taxon>asterids</taxon>
        <taxon>campanulids</taxon>
        <taxon>Asterales</taxon>
        <taxon>Asteraceae</taxon>
        <taxon>Asteroideae</taxon>
        <taxon>Heliantheae alliance</taxon>
        <taxon>Millerieae</taxon>
        <taxon>Smallanthus</taxon>
    </lineage>
</organism>
<dbReference type="Proteomes" id="UP001056120">
    <property type="component" value="Linkage Group LG24"/>
</dbReference>
<proteinExistence type="predicted"/>
<gene>
    <name evidence="1" type="ORF">L1987_72497</name>
</gene>
<protein>
    <submittedName>
        <fullName evidence="1">Uncharacterized protein</fullName>
    </submittedName>
</protein>
<dbReference type="EMBL" id="CM042041">
    <property type="protein sequence ID" value="KAI3713909.1"/>
    <property type="molecule type" value="Genomic_DNA"/>
</dbReference>
<comment type="caution">
    <text evidence="1">The sequence shown here is derived from an EMBL/GenBank/DDBJ whole genome shotgun (WGS) entry which is preliminary data.</text>
</comment>
<evidence type="ECO:0000313" key="2">
    <source>
        <dbReference type="Proteomes" id="UP001056120"/>
    </source>
</evidence>
<name>A0ACB9AUG1_9ASTR</name>
<accession>A0ACB9AUG1</accession>
<reference evidence="1 2" key="2">
    <citation type="journal article" date="2022" name="Mol. Ecol. Resour.">
        <title>The genomes of chicory, endive, great burdock and yacon provide insights into Asteraceae paleo-polyploidization history and plant inulin production.</title>
        <authorList>
            <person name="Fan W."/>
            <person name="Wang S."/>
            <person name="Wang H."/>
            <person name="Wang A."/>
            <person name="Jiang F."/>
            <person name="Liu H."/>
            <person name="Zhao H."/>
            <person name="Xu D."/>
            <person name="Zhang Y."/>
        </authorList>
    </citation>
    <scope>NUCLEOTIDE SEQUENCE [LARGE SCALE GENOMIC DNA]</scope>
    <source>
        <strain evidence="2">cv. Yunnan</strain>
        <tissue evidence="1">Leaves</tissue>
    </source>
</reference>
<keyword evidence="2" id="KW-1185">Reference proteome</keyword>